<accession>A0A8T7M323</accession>
<dbReference type="AlphaFoldDB" id="A0A8T7M323"/>
<keyword evidence="7" id="KW-1185">Reference proteome</keyword>
<dbReference type="Pfam" id="PF13400">
    <property type="entry name" value="Tad"/>
    <property type="match status" value="1"/>
</dbReference>
<feature type="compositionally biased region" description="Polar residues" evidence="1">
    <location>
        <begin position="402"/>
        <end position="417"/>
    </location>
</feature>
<proteinExistence type="predicted"/>
<feature type="transmembrane region" description="Helical" evidence="2">
    <location>
        <begin position="26"/>
        <end position="45"/>
    </location>
</feature>
<dbReference type="Proteomes" id="UP000521676">
    <property type="component" value="Unassembled WGS sequence"/>
</dbReference>
<dbReference type="Proteomes" id="UP001431572">
    <property type="component" value="Chromosome 1"/>
</dbReference>
<dbReference type="EMBL" id="CP128399">
    <property type="protein sequence ID" value="WJW67730.1"/>
    <property type="molecule type" value="Genomic_DNA"/>
</dbReference>
<evidence type="ECO:0000259" key="3">
    <source>
        <dbReference type="Pfam" id="PF13400"/>
    </source>
</evidence>
<protein>
    <submittedName>
        <fullName evidence="4">Tad domain-containing protein</fullName>
    </submittedName>
</protein>
<feature type="domain" description="Putative Flp pilus-assembly TadG-like N-terminal" evidence="3">
    <location>
        <begin position="24"/>
        <end position="69"/>
    </location>
</feature>
<keyword evidence="2" id="KW-0472">Membrane</keyword>
<evidence type="ECO:0000256" key="1">
    <source>
        <dbReference type="SAM" id="MobiDB-lite"/>
    </source>
</evidence>
<keyword evidence="2" id="KW-0812">Transmembrane</keyword>
<organism evidence="4 6">
    <name type="scientific">Candidatus Chlorohelix allophototropha</name>
    <dbReference type="NCBI Taxonomy" id="3003348"/>
    <lineage>
        <taxon>Bacteria</taxon>
        <taxon>Bacillati</taxon>
        <taxon>Chloroflexota</taxon>
        <taxon>Chloroflexia</taxon>
        <taxon>Candidatus Chloroheliales</taxon>
        <taxon>Candidatus Chloroheliaceae</taxon>
        <taxon>Candidatus Chlorohelix</taxon>
    </lineage>
</organism>
<reference evidence="5" key="2">
    <citation type="journal article" date="2024" name="Nature">
        <title>Anoxygenic phototroph of the Chloroflexota uses a type I reaction centre.</title>
        <authorList>
            <person name="Tsuji J.M."/>
            <person name="Shaw N.A."/>
            <person name="Nagashima S."/>
            <person name="Venkiteswaran J.J."/>
            <person name="Schiff S.L."/>
            <person name="Watanabe T."/>
            <person name="Fukui M."/>
            <person name="Hanada S."/>
            <person name="Tank M."/>
            <person name="Neufeld J.D."/>
        </authorList>
    </citation>
    <scope>NUCLEOTIDE SEQUENCE</scope>
    <source>
        <strain evidence="5">L227-S17</strain>
    </source>
</reference>
<evidence type="ECO:0000313" key="7">
    <source>
        <dbReference type="Proteomes" id="UP001431572"/>
    </source>
</evidence>
<dbReference type="RefSeq" id="WP_341469620.1">
    <property type="nucleotide sequence ID" value="NZ_CP128399.1"/>
</dbReference>
<reference evidence="4 6" key="1">
    <citation type="submission" date="2020-06" db="EMBL/GenBank/DDBJ databases">
        <title>Anoxygenic phototrophic Chloroflexota member uses a Type I reaction center.</title>
        <authorList>
            <person name="Tsuji J.M."/>
            <person name="Shaw N.A."/>
            <person name="Nagashima S."/>
            <person name="Venkiteswaran J."/>
            <person name="Schiff S.L."/>
            <person name="Hanada S."/>
            <person name="Tank M."/>
            <person name="Neufeld J.D."/>
        </authorList>
    </citation>
    <scope>NUCLEOTIDE SEQUENCE [LARGE SCALE GENOMIC DNA]</scope>
    <source>
        <strain evidence="4">L227-S17</strain>
    </source>
</reference>
<keyword evidence="2" id="KW-1133">Transmembrane helix</keyword>
<sequence length="993" mass="107831">MNTIFITPLLWKRLNRAIRRREEGQAMVLIAAAAVAMVAIVGLSVDGGMSYWEAQKLQRAADSAALAGVVWVPSQPLVADARGRLSVQAQGYNAFFESGNQQASYTKTQTQTGTPYQYVYYSGTMPTIYSYQVTLGIKVPHYFMSVIGFGDYYIERTSTAQYATPARLGGSFNYFGSSSLKYDWIIRDQATYGGGDLQGIDYKDYYRTLWNRYVKNRCDQPSRPDPCIGGFWLNTQGPETNHSSGDAYSPVSDGATAVSNSGNNPYTNSVTVNAGTGYNAGASCVRQNDYSSWVLTQSWWFTLGSGCDLTAVPNVANQDLHPDGNGARGFGYSVAVQLSTQALKPYTGNPYDANGYTSFRVSIYDAAEADVGGQEVFGSGDNYWGTSAPNSYGVKPYGSISGTNSDTARKLPTSSSSRTDEASLNCVTTNLPAVGSQSRYENGKLVEGGTVTTPNRYCQNGMRTRFSLYYPPLSDGTPTTWQSRGSLVAAFDATELTPQNEVWSNSGAINTPSSNPPLTNAHCYFADVNYPNNANPQSPDSTLVFACPSGEGGGTVNDIYWNAYPNASFPLSYTNRISPLNASGVNGVGNANENLNVDPSQSCRAVGDSMLYNNSTDYANSVALNGWIDPPYIGDRIPYNMRGYDPLWTTRGTFVPVYDTRNQTYNGGYQSYHGWRCSWDFDSSNTLNPGPNGDYSQPGRKDILRQLAEGVNNNPYLYISDYGYLPGSGQLQRIKYVDGQRLAATVSDPPNVRNGVYLLQTQVFGGGGTNRYSIKAEYDNPKPIQAVFTDVSGNNVTKQIPPVPQVYGISSMNIYVNAINTQAGALNVIFDLAYIPVENADSLATLELFDAGDVGIENLNVQILTPSGYGQNLKADGTVPIGTALSARAVACPMEYVGVPSIGCAYGSLSATSTAIKTGGAFFNDQWLFLIFRVPSASQYDTWQATCNLQYVPDFLCNYFQVNYLLNGSAGLTAQDTTTWQLNIRNQPVRLIQ</sequence>
<evidence type="ECO:0000256" key="2">
    <source>
        <dbReference type="SAM" id="Phobius"/>
    </source>
</evidence>
<dbReference type="EMBL" id="JACATZ010000001">
    <property type="protein sequence ID" value="NWJ45866.1"/>
    <property type="molecule type" value="Genomic_DNA"/>
</dbReference>
<gene>
    <name evidence="4" type="ORF">HXX08_08310</name>
    <name evidence="5" type="ORF">OZ401_001005</name>
</gene>
<evidence type="ECO:0000313" key="5">
    <source>
        <dbReference type="EMBL" id="WJW67730.1"/>
    </source>
</evidence>
<name>A0A8T7M323_9CHLR</name>
<dbReference type="InterPro" id="IPR028087">
    <property type="entry name" value="Tad_N"/>
</dbReference>
<evidence type="ECO:0000313" key="6">
    <source>
        <dbReference type="Proteomes" id="UP000521676"/>
    </source>
</evidence>
<evidence type="ECO:0000313" key="4">
    <source>
        <dbReference type="EMBL" id="NWJ45866.1"/>
    </source>
</evidence>
<feature type="region of interest" description="Disordered" evidence="1">
    <location>
        <begin position="402"/>
        <end position="422"/>
    </location>
</feature>